<protein>
    <submittedName>
        <fullName evidence="3">MGMT family protein</fullName>
        <ecNumber evidence="3">2.1.1.63</ecNumber>
    </submittedName>
</protein>
<keyword evidence="3" id="KW-0808">Transferase</keyword>
<dbReference type="GO" id="GO:0032259">
    <property type="term" value="P:methylation"/>
    <property type="evidence" value="ECO:0007669"/>
    <property type="project" value="UniProtKB-KW"/>
</dbReference>
<dbReference type="EC" id="2.1.1.63" evidence="3"/>
<comment type="caution">
    <text evidence="3">The sequence shown here is derived from an EMBL/GenBank/DDBJ whole genome shotgun (WGS) entry which is preliminary data.</text>
</comment>
<organism evidence="3 4">
    <name type="scientific">Aquilutibacter rugosus</name>
    <dbReference type="NCBI Taxonomy" id="3115820"/>
    <lineage>
        <taxon>Bacteria</taxon>
        <taxon>Pseudomonadati</taxon>
        <taxon>Pseudomonadota</taxon>
        <taxon>Gammaproteobacteria</taxon>
        <taxon>Lysobacterales</taxon>
        <taxon>Lysobacteraceae</taxon>
        <taxon>Aquilutibacter</taxon>
    </lineage>
</organism>
<dbReference type="InterPro" id="IPR036217">
    <property type="entry name" value="MethylDNA_cys_MeTrfase_DNAb"/>
</dbReference>
<dbReference type="Pfam" id="PF01035">
    <property type="entry name" value="DNA_binding_1"/>
    <property type="match status" value="1"/>
</dbReference>
<dbReference type="InterPro" id="IPR052520">
    <property type="entry name" value="ATL_DNA_repair"/>
</dbReference>
<dbReference type="InterPro" id="IPR036388">
    <property type="entry name" value="WH-like_DNA-bd_sf"/>
</dbReference>
<keyword evidence="1" id="KW-0227">DNA damage</keyword>
<dbReference type="EMBL" id="JAZHBO010000002">
    <property type="protein sequence ID" value="MEF2156347.1"/>
    <property type="molecule type" value="Genomic_DNA"/>
</dbReference>
<keyword evidence="3" id="KW-0489">Methyltransferase</keyword>
<evidence type="ECO:0000313" key="4">
    <source>
        <dbReference type="Proteomes" id="UP001356170"/>
    </source>
</evidence>
<dbReference type="InterPro" id="IPR014048">
    <property type="entry name" value="MethylDNA_cys_MeTrfase_DNA-bd"/>
</dbReference>
<accession>A0ABU7V0R7</accession>
<evidence type="ECO:0000256" key="1">
    <source>
        <dbReference type="ARBA" id="ARBA00022763"/>
    </source>
</evidence>
<name>A0ABU7V0R7_9GAMM</name>
<dbReference type="RefSeq" id="WP_331689967.1">
    <property type="nucleotide sequence ID" value="NZ_JAZHBN010000006.1"/>
</dbReference>
<proteinExistence type="predicted"/>
<evidence type="ECO:0000313" key="3">
    <source>
        <dbReference type="EMBL" id="MEF2156347.1"/>
    </source>
</evidence>
<dbReference type="SUPFAM" id="SSF46767">
    <property type="entry name" value="Methylated DNA-protein cysteine methyltransferase, C-terminal domain"/>
    <property type="match status" value="1"/>
</dbReference>
<dbReference type="Gene3D" id="1.10.10.10">
    <property type="entry name" value="Winged helix-like DNA-binding domain superfamily/Winged helix DNA-binding domain"/>
    <property type="match status" value="1"/>
</dbReference>
<dbReference type="PANTHER" id="PTHR42942">
    <property type="entry name" value="6-O-METHYLGUANINE DNA METHYLTRANSFERASE"/>
    <property type="match status" value="1"/>
</dbReference>
<sequence>MASRPELSPNPVWLAIQAIPKGSTASYGQIALRAGYPGRARWVARVLASGSGPERLPWHRVVRSDGSIAFPPGSPEFEEQVQRLRAEGVVVRNGRASADSRRGLDEAIWG</sequence>
<evidence type="ECO:0000259" key="2">
    <source>
        <dbReference type="Pfam" id="PF01035"/>
    </source>
</evidence>
<keyword evidence="4" id="KW-1185">Reference proteome</keyword>
<reference evidence="3 4" key="1">
    <citation type="submission" date="2024-01" db="EMBL/GenBank/DDBJ databases">
        <title>Novel species of the genus Luteimonas isolated from rivers.</title>
        <authorList>
            <person name="Lu H."/>
        </authorList>
    </citation>
    <scope>NUCLEOTIDE SEQUENCE [LARGE SCALE GENOMIC DNA]</scope>
    <source>
        <strain evidence="3 4">FXH3W</strain>
    </source>
</reference>
<gene>
    <name evidence="3" type="ORF">V3390_08940</name>
</gene>
<feature type="domain" description="Methylated-DNA-[protein]-cysteine S-methyltransferase DNA binding" evidence="2">
    <location>
        <begin position="12"/>
        <end position="89"/>
    </location>
</feature>
<dbReference type="GO" id="GO:0003908">
    <property type="term" value="F:methylated-DNA-[protein]-cysteine S-methyltransferase activity"/>
    <property type="evidence" value="ECO:0007669"/>
    <property type="project" value="UniProtKB-EC"/>
</dbReference>
<dbReference type="CDD" id="cd06445">
    <property type="entry name" value="ATase"/>
    <property type="match status" value="1"/>
</dbReference>
<dbReference type="PANTHER" id="PTHR42942:SF1">
    <property type="entry name" value="ALKYLTRANSFERASE-LIKE PROTEIN 1"/>
    <property type="match status" value="1"/>
</dbReference>
<dbReference type="Proteomes" id="UP001356170">
    <property type="component" value="Unassembled WGS sequence"/>
</dbReference>